<evidence type="ECO:0000313" key="2">
    <source>
        <dbReference type="Proteomes" id="UP001595989"/>
    </source>
</evidence>
<proteinExistence type="predicted"/>
<accession>A0ABV9DII6</accession>
<dbReference type="RefSeq" id="WP_390293530.1">
    <property type="nucleotide sequence ID" value="NZ_JBHSFU010000004.1"/>
</dbReference>
<evidence type="ECO:0000313" key="1">
    <source>
        <dbReference type="EMBL" id="MFC4557554.1"/>
    </source>
</evidence>
<protein>
    <recommendedName>
        <fullName evidence="3">ATPase</fullName>
    </recommendedName>
</protein>
<organism evidence="1 2">
    <name type="scientific">Virgibacillus kekensis</name>
    <dbReference type="NCBI Taxonomy" id="202261"/>
    <lineage>
        <taxon>Bacteria</taxon>
        <taxon>Bacillati</taxon>
        <taxon>Bacillota</taxon>
        <taxon>Bacilli</taxon>
        <taxon>Bacillales</taxon>
        <taxon>Bacillaceae</taxon>
        <taxon>Virgibacillus</taxon>
    </lineage>
</organism>
<dbReference type="InterPro" id="IPR027417">
    <property type="entry name" value="P-loop_NTPase"/>
</dbReference>
<name>A0ABV9DII6_9BACI</name>
<dbReference type="SUPFAM" id="SSF52540">
    <property type="entry name" value="P-loop containing nucleoside triphosphate hydrolases"/>
    <property type="match status" value="1"/>
</dbReference>
<dbReference type="EMBL" id="JBHSFU010000004">
    <property type="protein sequence ID" value="MFC4557554.1"/>
    <property type="molecule type" value="Genomic_DNA"/>
</dbReference>
<comment type="caution">
    <text evidence="1">The sequence shown here is derived from an EMBL/GenBank/DDBJ whole genome shotgun (WGS) entry which is preliminary data.</text>
</comment>
<evidence type="ECO:0008006" key="3">
    <source>
        <dbReference type="Google" id="ProtNLM"/>
    </source>
</evidence>
<gene>
    <name evidence="1" type="ORF">ACFO3D_04950</name>
</gene>
<sequence>MPITKYWVTGNTAEGFVNFLEDNLQGVDQVISLKHPSATLKSKVLKNLMNDFDPENIEVLKSTLAETYLDGFIVRSKSLAIVDSTIAGSNTTETELDAHFPVEEQNLDEFHNLRQKAYSCYATGLSVHDELEEIYINQMDFGKADRFTANFISELLKHSPAKDDTGQIYHRLFGTNTADGTVNEVPHLIKNIGDVRYIKGRAGTGKSTFMKKVANACVEKGYDVELYHCSFDPNSADMILVRGMDFCIFDSTDPHEFFPQREGETIVDLYEELVEPGTDEKFGDDIFELNNRYKAFMKEGNRYIKEAGDLLEKLEQNYINTYSDKDIEKVSRNILNTI</sequence>
<dbReference type="Proteomes" id="UP001595989">
    <property type="component" value="Unassembled WGS sequence"/>
</dbReference>
<keyword evidence="2" id="KW-1185">Reference proteome</keyword>
<reference evidence="2" key="1">
    <citation type="journal article" date="2019" name="Int. J. Syst. Evol. Microbiol.">
        <title>The Global Catalogue of Microorganisms (GCM) 10K type strain sequencing project: providing services to taxonomists for standard genome sequencing and annotation.</title>
        <authorList>
            <consortium name="The Broad Institute Genomics Platform"/>
            <consortium name="The Broad Institute Genome Sequencing Center for Infectious Disease"/>
            <person name="Wu L."/>
            <person name="Ma J."/>
        </authorList>
    </citation>
    <scope>NUCLEOTIDE SEQUENCE [LARGE SCALE GENOMIC DNA]</scope>
    <source>
        <strain evidence="2">CGMCC 4.7426</strain>
    </source>
</reference>